<evidence type="ECO:0000256" key="1">
    <source>
        <dbReference type="SAM" id="MobiDB-lite"/>
    </source>
</evidence>
<feature type="compositionally biased region" description="Gly residues" evidence="1">
    <location>
        <begin position="1"/>
        <end position="11"/>
    </location>
</feature>
<sequence length="311" mass="33166">MAGDGTEGWGCGCTPSAYSSVRETHEPPSRRGMATRVSGLDSSGASTGEATEAGGEATIHVRCYPQARMGPTGTFGWAPAHRRAALAVRDALETLADEAESRTDLDAVHWRLEAGRPVALDMSEREGTLDGVTDAFDEVLEDREVLTGSCCHLLLAWQPLNQQLGYGGTPSAHRRVGAGDALTVANIGATETWDNRRVTANMAIHEVVHTFLSRDSVEAVVDSRCDHDLGSVREVEPGVREVSPMATAYAGAGTDVTDTQFAGSGCGHHEAFYHHDGTDDVERWLHTRELSEGTLEAASHYLATALGNNDP</sequence>
<dbReference type="EMBL" id="JAOPJZ010000015">
    <property type="protein sequence ID" value="MCU4753323.1"/>
    <property type="molecule type" value="Genomic_DNA"/>
</dbReference>
<protein>
    <submittedName>
        <fullName evidence="2">Uncharacterized protein</fullName>
    </submittedName>
</protein>
<dbReference type="AlphaFoldDB" id="A0AAP2ZAG5"/>
<name>A0AAP2ZAG5_9EURY</name>
<gene>
    <name evidence="2" type="ORF">OB919_15275</name>
</gene>
<feature type="compositionally biased region" description="Low complexity" evidence="1">
    <location>
        <begin position="42"/>
        <end position="54"/>
    </location>
</feature>
<feature type="region of interest" description="Disordered" evidence="1">
    <location>
        <begin position="1"/>
        <end position="54"/>
    </location>
</feature>
<proteinExistence type="predicted"/>
<dbReference type="Proteomes" id="UP001321047">
    <property type="component" value="Unassembled WGS sequence"/>
</dbReference>
<organism evidence="2 3">
    <name type="scientific">Natronosalvus hydrolyticus</name>
    <dbReference type="NCBI Taxonomy" id="2979988"/>
    <lineage>
        <taxon>Archaea</taxon>
        <taxon>Methanobacteriati</taxon>
        <taxon>Methanobacteriota</taxon>
        <taxon>Stenosarchaea group</taxon>
        <taxon>Halobacteria</taxon>
        <taxon>Halobacteriales</taxon>
        <taxon>Natrialbaceae</taxon>
        <taxon>Natronosalvus</taxon>
    </lineage>
</organism>
<keyword evidence="3" id="KW-1185">Reference proteome</keyword>
<accession>A0AAP2ZAG5</accession>
<evidence type="ECO:0000313" key="2">
    <source>
        <dbReference type="EMBL" id="MCU4753323.1"/>
    </source>
</evidence>
<dbReference type="RefSeq" id="WP_342809641.1">
    <property type="nucleotide sequence ID" value="NZ_JAOPJZ010000015.1"/>
</dbReference>
<evidence type="ECO:0000313" key="3">
    <source>
        <dbReference type="Proteomes" id="UP001321047"/>
    </source>
</evidence>
<reference evidence="2 3" key="1">
    <citation type="submission" date="2022-09" db="EMBL/GenBank/DDBJ databases">
        <title>Enrichment on poylsaccharides allowed isolation of novel metabolic and taxonomic groups of Haloarchaea.</title>
        <authorList>
            <person name="Sorokin D.Y."/>
            <person name="Elcheninov A.G."/>
            <person name="Khizhniak T.V."/>
            <person name="Kolganova T.V."/>
            <person name="Kublanov I.V."/>
        </authorList>
    </citation>
    <scope>NUCLEOTIDE SEQUENCE [LARGE SCALE GENOMIC DNA]</scope>
    <source>
        <strain evidence="2 3">AArc-curdl1</strain>
    </source>
</reference>
<comment type="caution">
    <text evidence="2">The sequence shown here is derived from an EMBL/GenBank/DDBJ whole genome shotgun (WGS) entry which is preliminary data.</text>
</comment>